<evidence type="ECO:0000313" key="2">
    <source>
        <dbReference type="Proteomes" id="UP000030106"/>
    </source>
</evidence>
<dbReference type="AlphaFoldDB" id="A0A0A2W0J5"/>
<dbReference type="HOGENOM" id="CLU_093552_1_1_1"/>
<reference evidence="1 2" key="1">
    <citation type="submission" date="2012-10" db="EMBL/GenBank/DDBJ databases">
        <title>Genome sequencing and analysis of entomopathogenic fungi Beauveria bassiana D1-5.</title>
        <authorList>
            <person name="Li Q."/>
            <person name="Wang L."/>
            <person name="Zhang Z."/>
            <person name="Wang Q."/>
            <person name="Ren J."/>
            <person name="Wang M."/>
            <person name="Xu W."/>
            <person name="Wang J."/>
            <person name="Lu Y."/>
            <person name="Du Q."/>
            <person name="Sun Z."/>
        </authorList>
    </citation>
    <scope>NUCLEOTIDE SEQUENCE [LARGE SCALE GENOMIC DNA]</scope>
    <source>
        <strain evidence="1 2">D1-5</strain>
    </source>
</reference>
<sequence length="127" mass="14077">MDVVASLPESHLRAILVALCKDPYTHDRVISMASKLAAAPSSCNGSDLAICVQCKQAFFRPDACRELVPLSSRWADESNEAWDDHFVNTDGPMETEENMEDWPDAFVWDCCQKTGSARGCKVGQHRS</sequence>
<organism evidence="1 2">
    <name type="scientific">Beauveria bassiana D1-5</name>
    <dbReference type="NCBI Taxonomy" id="1245745"/>
    <lineage>
        <taxon>Eukaryota</taxon>
        <taxon>Fungi</taxon>
        <taxon>Dikarya</taxon>
        <taxon>Ascomycota</taxon>
        <taxon>Pezizomycotina</taxon>
        <taxon>Sordariomycetes</taxon>
        <taxon>Hypocreomycetidae</taxon>
        <taxon>Hypocreales</taxon>
        <taxon>Cordycipitaceae</taxon>
        <taxon>Beauveria</taxon>
    </lineage>
</organism>
<proteinExistence type="predicted"/>
<protein>
    <submittedName>
        <fullName evidence="1">Uncharacterized protein</fullName>
    </submittedName>
</protein>
<dbReference type="PANTHER" id="PTHR38167">
    <property type="entry name" value="C2H2-TYPE DOMAIN-CONTAINING PROTEIN"/>
    <property type="match status" value="1"/>
</dbReference>
<comment type="caution">
    <text evidence="1">The sequence shown here is derived from an EMBL/GenBank/DDBJ whole genome shotgun (WGS) entry which is preliminary data.</text>
</comment>
<accession>A0A0A2W0J5</accession>
<name>A0A0A2W0J5_BEABA</name>
<dbReference type="OrthoDB" id="5422613at2759"/>
<gene>
    <name evidence="1" type="ORF">BBAD15_g2286</name>
</gene>
<dbReference type="Proteomes" id="UP000030106">
    <property type="component" value="Unassembled WGS sequence"/>
</dbReference>
<dbReference type="PANTHER" id="PTHR38167:SF1">
    <property type="entry name" value="C2H2-TYPE DOMAIN-CONTAINING PROTEIN"/>
    <property type="match status" value="1"/>
</dbReference>
<dbReference type="EMBL" id="ANFO01000157">
    <property type="protein sequence ID" value="KGQ11960.1"/>
    <property type="molecule type" value="Genomic_DNA"/>
</dbReference>
<dbReference type="STRING" id="1245745.A0A0A2W0J5"/>
<evidence type="ECO:0000313" key="1">
    <source>
        <dbReference type="EMBL" id="KGQ11960.1"/>
    </source>
</evidence>